<reference evidence="1 2" key="1">
    <citation type="journal article" date="2018" name="Environ. Microbiol.">
        <title>Ecological and genomic features of two widespread freshwater picocyanobacteria.</title>
        <authorList>
            <person name="Cabello-Yeves P.J."/>
            <person name="Picazo A."/>
            <person name="Camacho A."/>
            <person name="Callieri C."/>
            <person name="Rosselli R."/>
            <person name="Roda-Garcia J.J."/>
            <person name="Coutinho F.H."/>
            <person name="Rodriguez-Valera F."/>
        </authorList>
    </citation>
    <scope>NUCLEOTIDE SEQUENCE [LARGE SCALE GENOMIC DNA]</scope>
    <source>
        <strain evidence="1 2">Tous</strain>
    </source>
</reference>
<dbReference type="EMBL" id="PXXO01000008">
    <property type="protein sequence ID" value="PSJ05006.1"/>
    <property type="molecule type" value="Genomic_DNA"/>
</dbReference>
<evidence type="ECO:0000313" key="1">
    <source>
        <dbReference type="EMBL" id="PSJ05006.1"/>
    </source>
</evidence>
<accession>A0A2P7MUY0</accession>
<proteinExistence type="predicted"/>
<dbReference type="OrthoDB" id="6717844at2"/>
<gene>
    <name evidence="1" type="ORF">C7K55_08335</name>
</gene>
<dbReference type="RefSeq" id="WP_106632272.1">
    <property type="nucleotide sequence ID" value="NZ_PXXO01000008.1"/>
</dbReference>
<protein>
    <submittedName>
        <fullName evidence="1">Cytochrome-c oxidase</fullName>
    </submittedName>
</protein>
<name>A0A2P7MUY0_9CYAN</name>
<comment type="caution">
    <text evidence="1">The sequence shown here is derived from an EMBL/GenBank/DDBJ whole genome shotgun (WGS) entry which is preliminary data.</text>
</comment>
<evidence type="ECO:0000313" key="2">
    <source>
        <dbReference type="Proteomes" id="UP000243002"/>
    </source>
</evidence>
<dbReference type="AlphaFoldDB" id="A0A2P7MUY0"/>
<keyword evidence="2" id="KW-1185">Reference proteome</keyword>
<dbReference type="Proteomes" id="UP000243002">
    <property type="component" value="Unassembled WGS sequence"/>
</dbReference>
<sequence length="86" mass="9694">MLVIEVTNARDVVRQRLGRLGGRLIGKVVDAEAQVEKALIQELETAFKEFGIEARIFSVDGPRMLGRSHLEIPVQVRAERDVRLDL</sequence>
<organism evidence="1 2">
    <name type="scientific">Cyanobium usitatum str. Tous</name>
    <dbReference type="NCBI Taxonomy" id="2116684"/>
    <lineage>
        <taxon>Bacteria</taxon>
        <taxon>Bacillati</taxon>
        <taxon>Cyanobacteriota</taxon>
        <taxon>Cyanophyceae</taxon>
        <taxon>Synechococcales</taxon>
        <taxon>Prochlorococcaceae</taxon>
        <taxon>Cyanobium</taxon>
    </lineage>
</organism>